<organism evidence="1 2">
    <name type="scientific">Marasmiellus scandens</name>
    <dbReference type="NCBI Taxonomy" id="2682957"/>
    <lineage>
        <taxon>Eukaryota</taxon>
        <taxon>Fungi</taxon>
        <taxon>Dikarya</taxon>
        <taxon>Basidiomycota</taxon>
        <taxon>Agaricomycotina</taxon>
        <taxon>Agaricomycetes</taxon>
        <taxon>Agaricomycetidae</taxon>
        <taxon>Agaricales</taxon>
        <taxon>Marasmiineae</taxon>
        <taxon>Omphalotaceae</taxon>
        <taxon>Marasmiellus</taxon>
    </lineage>
</organism>
<name>A0ABR1JJS8_9AGAR</name>
<evidence type="ECO:0000313" key="2">
    <source>
        <dbReference type="Proteomes" id="UP001498398"/>
    </source>
</evidence>
<keyword evidence="2" id="KW-1185">Reference proteome</keyword>
<dbReference type="Proteomes" id="UP001498398">
    <property type="component" value="Unassembled WGS sequence"/>
</dbReference>
<sequence>MGPGTRRDTLDDHFGYQNWEKRTQLAIQFLSWATNIADKREKAVLLFLHYDGAVKDDNKRAWKKAVEDWEHDQHNPNPYESAV</sequence>
<reference evidence="1 2" key="1">
    <citation type="submission" date="2024-01" db="EMBL/GenBank/DDBJ databases">
        <title>A draft genome for the cacao thread blight pathogen Marasmiellus scandens.</title>
        <authorList>
            <person name="Baruah I.K."/>
            <person name="Leung J."/>
            <person name="Bukari Y."/>
            <person name="Amoako-Attah I."/>
            <person name="Meinhardt L.W."/>
            <person name="Bailey B.A."/>
            <person name="Cohen S.P."/>
        </authorList>
    </citation>
    <scope>NUCLEOTIDE SEQUENCE [LARGE SCALE GENOMIC DNA]</scope>
    <source>
        <strain evidence="1 2">GH-19</strain>
    </source>
</reference>
<dbReference type="EMBL" id="JBANRG010000016">
    <property type="protein sequence ID" value="KAK7459500.1"/>
    <property type="molecule type" value="Genomic_DNA"/>
</dbReference>
<protein>
    <submittedName>
        <fullName evidence="1">Uncharacterized protein</fullName>
    </submittedName>
</protein>
<accession>A0ABR1JJS8</accession>
<proteinExistence type="predicted"/>
<gene>
    <name evidence="1" type="ORF">VKT23_009483</name>
</gene>
<comment type="caution">
    <text evidence="1">The sequence shown here is derived from an EMBL/GenBank/DDBJ whole genome shotgun (WGS) entry which is preliminary data.</text>
</comment>
<evidence type="ECO:0000313" key="1">
    <source>
        <dbReference type="EMBL" id="KAK7459500.1"/>
    </source>
</evidence>